<accession>A0A0H2REC3</accession>
<proteinExistence type="predicted"/>
<dbReference type="EMBL" id="KQ086115">
    <property type="protein sequence ID" value="KLO07883.1"/>
    <property type="molecule type" value="Genomic_DNA"/>
</dbReference>
<dbReference type="AlphaFoldDB" id="A0A0H2REC3"/>
<dbReference type="InParanoid" id="A0A0H2REC3"/>
<organism evidence="1 2">
    <name type="scientific">Schizopora paradoxa</name>
    <dbReference type="NCBI Taxonomy" id="27342"/>
    <lineage>
        <taxon>Eukaryota</taxon>
        <taxon>Fungi</taxon>
        <taxon>Dikarya</taxon>
        <taxon>Basidiomycota</taxon>
        <taxon>Agaricomycotina</taxon>
        <taxon>Agaricomycetes</taxon>
        <taxon>Hymenochaetales</taxon>
        <taxon>Schizoporaceae</taxon>
        <taxon>Schizopora</taxon>
    </lineage>
</organism>
<name>A0A0H2REC3_9AGAM</name>
<reference evidence="1 2" key="1">
    <citation type="submission" date="2015-04" db="EMBL/GenBank/DDBJ databases">
        <title>Complete genome sequence of Schizopora paradoxa KUC8140, a cosmopolitan wood degrader in East Asia.</title>
        <authorList>
            <consortium name="DOE Joint Genome Institute"/>
            <person name="Min B."/>
            <person name="Park H."/>
            <person name="Jang Y."/>
            <person name="Kim J.-J."/>
            <person name="Kim K.H."/>
            <person name="Pangilinan J."/>
            <person name="Lipzen A."/>
            <person name="Riley R."/>
            <person name="Grigoriev I.V."/>
            <person name="Spatafora J.W."/>
            <person name="Choi I.-G."/>
        </authorList>
    </citation>
    <scope>NUCLEOTIDE SEQUENCE [LARGE SCALE GENOMIC DNA]</scope>
    <source>
        <strain evidence="1 2">KUC8140</strain>
    </source>
</reference>
<dbReference type="Proteomes" id="UP000053477">
    <property type="component" value="Unassembled WGS sequence"/>
</dbReference>
<evidence type="ECO:0000313" key="2">
    <source>
        <dbReference type="Proteomes" id="UP000053477"/>
    </source>
</evidence>
<keyword evidence="2" id="KW-1185">Reference proteome</keyword>
<gene>
    <name evidence="1" type="ORF">SCHPADRAFT_944891</name>
</gene>
<protein>
    <submittedName>
        <fullName evidence="1">Uncharacterized protein</fullName>
    </submittedName>
</protein>
<evidence type="ECO:0000313" key="1">
    <source>
        <dbReference type="EMBL" id="KLO07883.1"/>
    </source>
</evidence>
<sequence>MLNKNPTNHRVINPSTESTRYRGLRSMFGRKKKKEKSNLEKPRLPIRPDKAGWYIRTTCRHHETTIDQRHASPSTTTVKPSSAIDKRGVKKLCLILLESCRSDQDALIQAEAKNEILELSISDPRVREEFWVCISEDSFTDLEDTLSHALSEVLEPVHDLWSEFIGQQNMQKLDEAARRKCCESLKATLSDSHPECFFLASEYLKHALSLKLKGQGLEFLYEIWDYFVNNLVKNKTPFTWTTMNSYVEIMELSKKPMFHFVSPAHLSSMAPFLIRAATPGSFHSIFRLFFSLPNMECDVSRGSRVRFLIAPDQRWNIDEVASYAVAFANNLSKEELNPIGLSGTVLQDSTWMSLYRVVEYASSNYRRGEGISAEGGELAASGQLEDDLLAVAEFAISRWGSTDTAYYANHTVCVDRYCKNALEMSSRWSKPDYSREIFEFVSYVYVSFTRKAMLSRSGADDFAYIPYFRNVPYLRRFKFRGMCIVSSDSLPEFESIMRIATNIFERTPQDFFTGSLTVDTMLLDERMLACLRVDGDKQSFDETGHFPVLAGYNASGDPLYVAIVRIADIWYFTTIMNGATEASYVDELGDTHTTLNFFVLALRHDPSYLRSPYPTARPGSMDPTGPFFWLQLWPEKDPNYFVDERLTDDRILESFLPNYFPRK</sequence>